<gene>
    <name evidence="1" type="ORF">IAC58_03085</name>
</gene>
<reference evidence="1" key="2">
    <citation type="journal article" date="2021" name="PeerJ">
        <title>Extensive microbial diversity within the chicken gut microbiome revealed by metagenomics and culture.</title>
        <authorList>
            <person name="Gilroy R."/>
            <person name="Ravi A."/>
            <person name="Getino M."/>
            <person name="Pursley I."/>
            <person name="Horton D.L."/>
            <person name="Alikhan N.F."/>
            <person name="Baker D."/>
            <person name="Gharbi K."/>
            <person name="Hall N."/>
            <person name="Watson M."/>
            <person name="Adriaenssens E.M."/>
            <person name="Foster-Nyarko E."/>
            <person name="Jarju S."/>
            <person name="Secka A."/>
            <person name="Antonio M."/>
            <person name="Oren A."/>
            <person name="Chaudhuri R.R."/>
            <person name="La Ragione R."/>
            <person name="Hildebrand F."/>
            <person name="Pallen M.J."/>
        </authorList>
    </citation>
    <scope>NUCLEOTIDE SEQUENCE</scope>
    <source>
        <strain evidence="1">11159</strain>
    </source>
</reference>
<dbReference type="EMBL" id="JADIMY010000066">
    <property type="protein sequence ID" value="MBO8427522.1"/>
    <property type="molecule type" value="Genomic_DNA"/>
</dbReference>
<accession>A0A9D9GX53</accession>
<evidence type="ECO:0000313" key="1">
    <source>
        <dbReference type="EMBL" id="MBO8427522.1"/>
    </source>
</evidence>
<organism evidence="1 2">
    <name type="scientific">Candidatus Onthovivens merdipullorum</name>
    <dbReference type="NCBI Taxonomy" id="2840889"/>
    <lineage>
        <taxon>Bacteria</taxon>
        <taxon>Bacillati</taxon>
        <taxon>Bacillota</taxon>
        <taxon>Bacilli</taxon>
        <taxon>Bacillales</taxon>
        <taxon>Candidatus Onthovivens</taxon>
    </lineage>
</organism>
<dbReference type="AlphaFoldDB" id="A0A9D9GX53"/>
<proteinExistence type="predicted"/>
<evidence type="ECO:0000313" key="2">
    <source>
        <dbReference type="Proteomes" id="UP000823613"/>
    </source>
</evidence>
<protein>
    <submittedName>
        <fullName evidence="1">Uncharacterized protein</fullName>
    </submittedName>
</protein>
<dbReference type="Proteomes" id="UP000823613">
    <property type="component" value="Unassembled WGS sequence"/>
</dbReference>
<reference evidence="1" key="1">
    <citation type="submission" date="2020-10" db="EMBL/GenBank/DDBJ databases">
        <authorList>
            <person name="Gilroy R."/>
        </authorList>
    </citation>
    <scope>NUCLEOTIDE SEQUENCE</scope>
    <source>
        <strain evidence="1">11159</strain>
    </source>
</reference>
<name>A0A9D9GX53_9BACL</name>
<sequence>MVNFISNNSKSIDYEKIYYELSNNERKIMQNIKSDESLKVSDINTFSSSYFGVYRRRLI</sequence>
<comment type="caution">
    <text evidence="1">The sequence shown here is derived from an EMBL/GenBank/DDBJ whole genome shotgun (WGS) entry which is preliminary data.</text>
</comment>